<accession>A0A0C2ITD5</accession>
<sequence>MKSKKDSISKRHYTGSSKTRIYNGESFLGYITFCSTYRTNCVVNAWCVVILNNVRFLKHHIHLSKTDIGGAFKVVGGRDTQRALDPKVSPSLQLHDGWSSKHNMKRLRWLQETHEDLFEKIIYQIRMTFLMLLPKPDQGIALDLDSDASAYKQGNLRSARAQSNNHTCDGD</sequence>
<dbReference type="Proteomes" id="UP000031668">
    <property type="component" value="Unassembled WGS sequence"/>
</dbReference>
<keyword evidence="2" id="KW-1185">Reference proteome</keyword>
<reference evidence="1 2" key="1">
    <citation type="journal article" date="2014" name="Genome Biol. Evol.">
        <title>The genome of the myxosporean Thelohanellus kitauei shows adaptations to nutrient acquisition within its fish host.</title>
        <authorList>
            <person name="Yang Y."/>
            <person name="Xiong J."/>
            <person name="Zhou Z."/>
            <person name="Huo F."/>
            <person name="Miao W."/>
            <person name="Ran C."/>
            <person name="Liu Y."/>
            <person name="Zhang J."/>
            <person name="Feng J."/>
            <person name="Wang M."/>
            <person name="Wang M."/>
            <person name="Wang L."/>
            <person name="Yao B."/>
        </authorList>
    </citation>
    <scope>NUCLEOTIDE SEQUENCE [LARGE SCALE GENOMIC DNA]</scope>
    <source>
        <strain evidence="1">Wuqing</strain>
    </source>
</reference>
<protein>
    <submittedName>
        <fullName evidence="1">Uncharacterized protein</fullName>
    </submittedName>
</protein>
<proteinExistence type="predicted"/>
<gene>
    <name evidence="1" type="ORF">RF11_14580</name>
</gene>
<organism evidence="1 2">
    <name type="scientific">Thelohanellus kitauei</name>
    <name type="common">Myxosporean</name>
    <dbReference type="NCBI Taxonomy" id="669202"/>
    <lineage>
        <taxon>Eukaryota</taxon>
        <taxon>Metazoa</taxon>
        <taxon>Cnidaria</taxon>
        <taxon>Myxozoa</taxon>
        <taxon>Myxosporea</taxon>
        <taxon>Bivalvulida</taxon>
        <taxon>Platysporina</taxon>
        <taxon>Myxobolidae</taxon>
        <taxon>Thelohanellus</taxon>
    </lineage>
</organism>
<evidence type="ECO:0000313" key="2">
    <source>
        <dbReference type="Proteomes" id="UP000031668"/>
    </source>
</evidence>
<evidence type="ECO:0000313" key="1">
    <source>
        <dbReference type="EMBL" id="KII68644.1"/>
    </source>
</evidence>
<dbReference type="EMBL" id="JWZT01002742">
    <property type="protein sequence ID" value="KII68644.1"/>
    <property type="molecule type" value="Genomic_DNA"/>
</dbReference>
<name>A0A0C2ITD5_THEKT</name>
<dbReference type="AlphaFoldDB" id="A0A0C2ITD5"/>
<comment type="caution">
    <text evidence="1">The sequence shown here is derived from an EMBL/GenBank/DDBJ whole genome shotgun (WGS) entry which is preliminary data.</text>
</comment>